<feature type="domain" description="Carboxylesterase type B" evidence="4">
    <location>
        <begin position="36"/>
        <end position="340"/>
    </location>
</feature>
<dbReference type="HOGENOM" id="CLU_006586_15_0_1"/>
<sequence>MRHHLLLFAAAATATAKHGNDTNSPKFPAPFPSPFPVATISSGVVQGLATSLPDAPHVVNKFLGIPYAAPPVRFALPQAPEPWMSPFNATAFGASCYQNFVNNSVATRPEVTEALYNNPPAPESEDCLKINVFAPANRSRRNNSSRAVLVFIPGGAFQIGNGRADLSAFAAYENIVAVAFNYRNNIFGFPASSQIPVTERNLGLYDQRLALDWVQKNIAAFGGDPSKVTIWGHSAGATSVDYLLRSYGENDTASVPFRGAIMLSGQSTFGLAAASYPTNGPMWAGIAAAVGCANATDVLECMRRVPAQTLVDAQRATGILTGPERDNVTLPSLPVEALTTDFDIAAAIYTDYVFQCPAALLAQTAVSLDIPTWRYYFNTTILNMVPDNLGFLGVFHGSDLFLLLSIPGRSNYTPQQFAVYEYLRDAFARFVKEPTNGPGWAAVGSDAAPLDVVVLGDVGNDKAVVTPYNSTLLDARCALYQGYYPILQAVLG</sequence>
<dbReference type="InterPro" id="IPR050654">
    <property type="entry name" value="AChE-related_enzymes"/>
</dbReference>
<dbReference type="EMBL" id="KB020707">
    <property type="protein sequence ID" value="ELA32386.1"/>
    <property type="molecule type" value="Genomic_DNA"/>
</dbReference>
<keyword evidence="3" id="KW-0732">Signal</keyword>
<dbReference type="Gene3D" id="3.40.50.1820">
    <property type="entry name" value="alpha/beta hydrolase"/>
    <property type="match status" value="2"/>
</dbReference>
<organism evidence="5">
    <name type="scientific">Colletotrichum fructicola (strain Nara gc5)</name>
    <name type="common">Anthracnose fungus</name>
    <name type="synonym">Colletotrichum gloeosporioides (strain Nara gc5)</name>
    <dbReference type="NCBI Taxonomy" id="1213859"/>
    <lineage>
        <taxon>Eukaryota</taxon>
        <taxon>Fungi</taxon>
        <taxon>Dikarya</taxon>
        <taxon>Ascomycota</taxon>
        <taxon>Pezizomycotina</taxon>
        <taxon>Sordariomycetes</taxon>
        <taxon>Hypocreomycetidae</taxon>
        <taxon>Glomerellales</taxon>
        <taxon>Glomerellaceae</taxon>
        <taxon>Colletotrichum</taxon>
        <taxon>Colletotrichum gloeosporioides species complex</taxon>
    </lineage>
</organism>
<dbReference type="InterPro" id="IPR002018">
    <property type="entry name" value="CarbesteraseB"/>
</dbReference>
<dbReference type="PANTHER" id="PTHR43918:SF4">
    <property type="entry name" value="CARBOXYLIC ESTER HYDROLASE"/>
    <property type="match status" value="1"/>
</dbReference>
<name>L2G287_COLFN</name>
<proteinExistence type="inferred from homology"/>
<dbReference type="InterPro" id="IPR019826">
    <property type="entry name" value="Carboxylesterase_B_AS"/>
</dbReference>
<accession>L2G287</accession>
<dbReference type="Pfam" id="PF00135">
    <property type="entry name" value="COesterase"/>
    <property type="match status" value="1"/>
</dbReference>
<evidence type="ECO:0000259" key="4">
    <source>
        <dbReference type="Pfam" id="PF00135"/>
    </source>
</evidence>
<dbReference type="PANTHER" id="PTHR43918">
    <property type="entry name" value="ACETYLCHOLINESTERASE"/>
    <property type="match status" value="1"/>
</dbReference>
<dbReference type="InterPro" id="IPR029058">
    <property type="entry name" value="AB_hydrolase_fold"/>
</dbReference>
<dbReference type="PROSITE" id="PS00122">
    <property type="entry name" value="CARBOXYLESTERASE_B_1"/>
    <property type="match status" value="1"/>
</dbReference>
<dbReference type="AlphaFoldDB" id="L2G287"/>
<reference evidence="5" key="1">
    <citation type="submission" date="2012-08" db="EMBL/GenBank/DDBJ databases">
        <title>Genome analysis of Colletotrichum orbiculare and Colletotrichum fructicola.</title>
        <authorList>
            <person name="Gan P.H.P."/>
            <person name="Ikeda K."/>
            <person name="Irieda H."/>
            <person name="Narusaka M."/>
            <person name="O'Connell R.J."/>
            <person name="Narusaka Y."/>
            <person name="Takano Y."/>
            <person name="Kubo Y."/>
            <person name="Shirasu K."/>
        </authorList>
    </citation>
    <scope>NUCLEOTIDE SEQUENCE</scope>
    <source>
        <strain evidence="5">Nara gc5</strain>
    </source>
</reference>
<dbReference type="STRING" id="1213859.L2G287"/>
<evidence type="ECO:0000313" key="5">
    <source>
        <dbReference type="EMBL" id="ELA32386.1"/>
    </source>
</evidence>
<evidence type="ECO:0000256" key="3">
    <source>
        <dbReference type="RuleBase" id="RU361235"/>
    </source>
</evidence>
<feature type="signal peptide" evidence="3">
    <location>
        <begin position="1"/>
        <end position="16"/>
    </location>
</feature>
<protein>
    <recommendedName>
        <fullName evidence="3">Carboxylic ester hydrolase</fullName>
        <ecNumber evidence="3">3.1.1.-</ecNumber>
    </recommendedName>
</protein>
<evidence type="ECO:0000256" key="1">
    <source>
        <dbReference type="ARBA" id="ARBA00005964"/>
    </source>
</evidence>
<keyword evidence="2 3" id="KW-0378">Hydrolase</keyword>
<dbReference type="GO" id="GO:0052689">
    <property type="term" value="F:carboxylic ester hydrolase activity"/>
    <property type="evidence" value="ECO:0007669"/>
    <property type="project" value="TreeGrafter"/>
</dbReference>
<evidence type="ECO:0000256" key="2">
    <source>
        <dbReference type="ARBA" id="ARBA00022801"/>
    </source>
</evidence>
<comment type="similarity">
    <text evidence="1 3">Belongs to the type-B carboxylesterase/lipase family.</text>
</comment>
<feature type="chain" id="PRO_5005138833" description="Carboxylic ester hydrolase" evidence="3">
    <location>
        <begin position="17"/>
        <end position="492"/>
    </location>
</feature>
<gene>
    <name evidence="5" type="ORF">CGGC5_7488</name>
</gene>
<dbReference type="EC" id="3.1.1.-" evidence="3"/>
<dbReference type="SUPFAM" id="SSF53474">
    <property type="entry name" value="alpha/beta-Hydrolases"/>
    <property type="match status" value="1"/>
</dbReference>